<keyword evidence="3" id="KW-1185">Reference proteome</keyword>
<protein>
    <submittedName>
        <fullName evidence="2">PH domain-containing protein</fullName>
    </submittedName>
</protein>
<dbReference type="SUPFAM" id="SSF50729">
    <property type="entry name" value="PH domain-like"/>
    <property type="match status" value="1"/>
</dbReference>
<evidence type="ECO:0000313" key="2">
    <source>
        <dbReference type="EMBL" id="MFD0727619.1"/>
    </source>
</evidence>
<feature type="domain" description="Bacterial Pleckstrin homology" evidence="1">
    <location>
        <begin position="10"/>
        <end position="131"/>
    </location>
</feature>
<accession>A0ABW2YGG0</accession>
<gene>
    <name evidence="2" type="ORF">ACFQ0E_18660</name>
</gene>
<evidence type="ECO:0000313" key="3">
    <source>
        <dbReference type="Proteomes" id="UP001597110"/>
    </source>
</evidence>
<dbReference type="Gene3D" id="1.10.287.210">
    <property type="match status" value="1"/>
</dbReference>
<name>A0ABW2YGG0_9GAMM</name>
<dbReference type="Proteomes" id="UP001597110">
    <property type="component" value="Unassembled WGS sequence"/>
</dbReference>
<reference evidence="3" key="1">
    <citation type="journal article" date="2019" name="Int. J. Syst. Evol. Microbiol.">
        <title>The Global Catalogue of Microorganisms (GCM) 10K type strain sequencing project: providing services to taxonomists for standard genome sequencing and annotation.</title>
        <authorList>
            <consortium name="The Broad Institute Genomics Platform"/>
            <consortium name="The Broad Institute Genome Sequencing Center for Infectious Disease"/>
            <person name="Wu L."/>
            <person name="Ma J."/>
        </authorList>
    </citation>
    <scope>NUCLEOTIDE SEQUENCE [LARGE SCALE GENOMIC DNA]</scope>
    <source>
        <strain evidence="3">CCUG 55585</strain>
    </source>
</reference>
<proteinExistence type="predicted"/>
<dbReference type="PANTHER" id="PTHR35796">
    <property type="entry name" value="HYPOTHETICAL CYTOSOLIC PROTEIN"/>
    <property type="match status" value="1"/>
</dbReference>
<dbReference type="Gene3D" id="2.30.29.50">
    <property type="entry name" value="Bacterial Pleckstrin homology domain"/>
    <property type="match status" value="1"/>
</dbReference>
<dbReference type="Pfam" id="PF08000">
    <property type="entry name" value="bPH_1"/>
    <property type="match status" value="1"/>
</dbReference>
<organism evidence="2 3">
    <name type="scientific">Lysobacter brunescens</name>
    <dbReference type="NCBI Taxonomy" id="262323"/>
    <lineage>
        <taxon>Bacteria</taxon>
        <taxon>Pseudomonadati</taxon>
        <taxon>Pseudomonadota</taxon>
        <taxon>Gammaproteobacteria</taxon>
        <taxon>Lysobacterales</taxon>
        <taxon>Lysobacteraceae</taxon>
        <taxon>Lysobacter</taxon>
    </lineage>
</organism>
<dbReference type="InterPro" id="IPR037063">
    <property type="entry name" value="PHb_sf"/>
</dbReference>
<dbReference type="PANTHER" id="PTHR35796:SF2">
    <property type="entry name" value="YVBH-LIKE OLIGOMERISATION REGION"/>
    <property type="match status" value="1"/>
</dbReference>
<sequence length="215" mass="23953">MFKKLAAEALGISDIGVIISPADYDKVDADDYLFHEDGEKIFFLIKSKKDEYCFTNLALIHVDGDSAVSSKRMIKRYEYANQRVGYVAIETAGTLDMDVELKFSLGESAFSIDIKKSFIEQLKDIYKALIAIGRQQVRDNISRENAVRTLDAMGGMLKLNNLAGEAAVVGHFNAVLDNLNAAVLDRHTTRDYTRVFERYIHNITTNTAPPPLPGA</sequence>
<dbReference type="EMBL" id="JBHTIF010000006">
    <property type="protein sequence ID" value="MFD0727619.1"/>
    <property type="molecule type" value="Genomic_DNA"/>
</dbReference>
<evidence type="ECO:0000259" key="1">
    <source>
        <dbReference type="Pfam" id="PF08000"/>
    </source>
</evidence>
<comment type="caution">
    <text evidence="2">The sequence shown here is derived from an EMBL/GenBank/DDBJ whole genome shotgun (WGS) entry which is preliminary data.</text>
</comment>
<dbReference type="InterPro" id="IPR012544">
    <property type="entry name" value="PHb"/>
</dbReference>
<dbReference type="RefSeq" id="WP_386826447.1">
    <property type="nucleotide sequence ID" value="NZ_JBHTIF010000006.1"/>
</dbReference>